<dbReference type="OrthoDB" id="6199386at2"/>
<reference evidence="3 4" key="1">
    <citation type="submission" date="2019-11" db="EMBL/GenBank/DDBJ databases">
        <authorList>
            <person name="Holert J."/>
        </authorList>
    </citation>
    <scope>NUCLEOTIDE SEQUENCE [LARGE SCALE GENOMIC DNA]</scope>
    <source>
        <strain evidence="3">SB11_3</strain>
    </source>
</reference>
<dbReference type="AlphaFoldDB" id="A0A5S9N190"/>
<organism evidence="3 4">
    <name type="scientific">BD1-7 clade bacterium</name>
    <dbReference type="NCBI Taxonomy" id="2029982"/>
    <lineage>
        <taxon>Bacteria</taxon>
        <taxon>Pseudomonadati</taxon>
        <taxon>Pseudomonadota</taxon>
        <taxon>Gammaproteobacteria</taxon>
        <taxon>Cellvibrionales</taxon>
        <taxon>Spongiibacteraceae</taxon>
        <taxon>BD1-7 clade</taxon>
    </lineage>
</organism>
<proteinExistence type="predicted"/>
<evidence type="ECO:0000313" key="3">
    <source>
        <dbReference type="EMBL" id="CAA0082744.1"/>
    </source>
</evidence>
<dbReference type="EMBL" id="CACSIO010000001">
    <property type="protein sequence ID" value="CAA0082744.1"/>
    <property type="molecule type" value="Genomic_DNA"/>
</dbReference>
<evidence type="ECO:0000259" key="2">
    <source>
        <dbReference type="Pfam" id="PF19837"/>
    </source>
</evidence>
<dbReference type="Pfam" id="PF19837">
    <property type="entry name" value="DUF6316"/>
    <property type="match status" value="1"/>
</dbReference>
<gene>
    <name evidence="3" type="ORF">OPDIPICF_00450</name>
</gene>
<evidence type="ECO:0000313" key="4">
    <source>
        <dbReference type="Proteomes" id="UP000441399"/>
    </source>
</evidence>
<dbReference type="Proteomes" id="UP000441399">
    <property type="component" value="Unassembled WGS sequence"/>
</dbReference>
<sequence>MLSKLLKKARSGEQKSSGKKQARTDRFVETDGRWFFRTREGLDVGPFDARSDAEYALLYFVEQAEWPDDAQLTQFIEGCQLIAGASEAS</sequence>
<name>A0A5S9N190_9GAMM</name>
<keyword evidence="4" id="KW-1185">Reference proteome</keyword>
<feature type="domain" description="DUF6316" evidence="2">
    <location>
        <begin position="17"/>
        <end position="63"/>
    </location>
</feature>
<protein>
    <recommendedName>
        <fullName evidence="2">DUF6316 domain-containing protein</fullName>
    </recommendedName>
</protein>
<evidence type="ECO:0000256" key="1">
    <source>
        <dbReference type="SAM" id="MobiDB-lite"/>
    </source>
</evidence>
<feature type="region of interest" description="Disordered" evidence="1">
    <location>
        <begin position="1"/>
        <end position="25"/>
    </location>
</feature>
<dbReference type="InterPro" id="IPR045630">
    <property type="entry name" value="DUF6316"/>
</dbReference>
<accession>A0A5S9N190</accession>